<evidence type="ECO:0000256" key="11">
    <source>
        <dbReference type="SAM" id="SignalP"/>
    </source>
</evidence>
<evidence type="ECO:0000256" key="3">
    <source>
        <dbReference type="ARBA" id="ARBA00011738"/>
    </source>
</evidence>
<feature type="signal peptide" evidence="11">
    <location>
        <begin position="1"/>
        <end position="24"/>
    </location>
</feature>
<dbReference type="PROSITE" id="PS00512">
    <property type="entry name" value="ALPHA_GALACTOSIDASE"/>
    <property type="match status" value="1"/>
</dbReference>
<dbReference type="InterPro" id="IPR002241">
    <property type="entry name" value="Glyco_hydro_27"/>
</dbReference>
<dbReference type="CDD" id="cd14792">
    <property type="entry name" value="GH27"/>
    <property type="match status" value="1"/>
</dbReference>
<dbReference type="InParanoid" id="A0A6P8IEP1"/>
<sequence length="445" mass="51165">MMVSVQSLGPVLLFICSVVLPLNALDNGLARTPPMGWMAWERFRCNVDCKNDPENCISERLIKEITDRIASDGFKEAGYEYVCIDDCWSAMNRSKDGRIVPDLERFPSGMKKLADYIHSKGLKFGLYADYGTKTCAGYPGSINHVYKDAQMFAEWGVDYLKLDGCYASPLAMDEGYPLFSWALNRTARPIMYSCSWPAYQVYAKIDPDYKTIGKFCNLWRNYGDIQDSWSSLQHIINWFGDNQNTLIKVAGPGHWNDPDMLIIGNFGLSFEQSRAQFAIWAILAAPLLMSNDLRDIDERSRKILLNKEIIDVNQDSLGRQGRRVYQNKKTNTEVWRRYLSDGNVAVALLSKRDDMPVFIEAPFWRIGIRSVRAKVRDLFAHKYLGIYERSFLAKVNPSGVVMVKISPCCEETHKKQRKKKHFKRKTKKDRRTTINSFVDAIYKRP</sequence>
<dbReference type="FunCoup" id="A0A6P8IEP1">
    <property type="interactions" value="427"/>
</dbReference>
<dbReference type="PANTHER" id="PTHR11452">
    <property type="entry name" value="ALPHA-GALACTOSIDASE/ALPHA-N-ACETYLGALACTOSAMINIDASE"/>
    <property type="match status" value="1"/>
</dbReference>
<dbReference type="InterPro" id="IPR013780">
    <property type="entry name" value="Glyco_hydro_b"/>
</dbReference>
<dbReference type="GO" id="GO:0009311">
    <property type="term" value="P:oligosaccharide metabolic process"/>
    <property type="evidence" value="ECO:0007669"/>
    <property type="project" value="TreeGrafter"/>
</dbReference>
<evidence type="ECO:0000256" key="9">
    <source>
        <dbReference type="ARBA" id="ARBA00023295"/>
    </source>
</evidence>
<dbReference type="InterPro" id="IPR013785">
    <property type="entry name" value="Aldolase_TIM"/>
</dbReference>
<dbReference type="GO" id="GO:0004557">
    <property type="term" value="F:alpha-galactosidase activity"/>
    <property type="evidence" value="ECO:0007669"/>
    <property type="project" value="TreeGrafter"/>
</dbReference>
<dbReference type="GO" id="GO:0019377">
    <property type="term" value="P:glycolipid catabolic process"/>
    <property type="evidence" value="ECO:0007669"/>
    <property type="project" value="UniProtKB-ARBA"/>
</dbReference>
<keyword evidence="5" id="KW-0443">Lipid metabolism</keyword>
<protein>
    <recommendedName>
        <fullName evidence="10">Alpha-galactosidase</fullName>
        <ecNumber evidence="10">3.2.1.-</ecNumber>
    </recommendedName>
</protein>
<keyword evidence="8" id="KW-0458">Lysosome</keyword>
<dbReference type="Pfam" id="PF16499">
    <property type="entry name" value="Melibiase_2"/>
    <property type="match status" value="1"/>
</dbReference>
<organism evidence="13 14">
    <name type="scientific">Actinia tenebrosa</name>
    <name type="common">Australian red waratah sea anemone</name>
    <dbReference type="NCBI Taxonomy" id="6105"/>
    <lineage>
        <taxon>Eukaryota</taxon>
        <taxon>Metazoa</taxon>
        <taxon>Cnidaria</taxon>
        <taxon>Anthozoa</taxon>
        <taxon>Hexacorallia</taxon>
        <taxon>Actiniaria</taxon>
        <taxon>Actiniidae</taxon>
        <taxon>Actinia</taxon>
    </lineage>
</organism>
<keyword evidence="13" id="KW-1185">Reference proteome</keyword>
<keyword evidence="11" id="KW-0732">Signal</keyword>
<dbReference type="GeneID" id="116299918"/>
<dbReference type="InterPro" id="IPR000111">
    <property type="entry name" value="Glyco_hydro_27/36_CS"/>
</dbReference>
<feature type="domain" description="Alpha galactosidase A C-terminal" evidence="12">
    <location>
        <begin position="318"/>
        <end position="399"/>
    </location>
</feature>
<dbReference type="Proteomes" id="UP000515163">
    <property type="component" value="Unplaced"/>
</dbReference>
<dbReference type="OrthoDB" id="5795902at2759"/>
<keyword evidence="9 10" id="KW-0326">Glycosidase</keyword>
<dbReference type="GO" id="GO:0016020">
    <property type="term" value="C:membrane"/>
    <property type="evidence" value="ECO:0007669"/>
    <property type="project" value="GOC"/>
</dbReference>
<name>A0A6P8IEP1_ACTTE</name>
<dbReference type="EC" id="3.2.1.-" evidence="10"/>
<evidence type="ECO:0000256" key="7">
    <source>
        <dbReference type="ARBA" id="ARBA00023180"/>
    </source>
</evidence>
<comment type="similarity">
    <text evidence="2 10">Belongs to the glycosyl hydrolase 27 family.</text>
</comment>
<dbReference type="KEGG" id="aten:116299918"/>
<keyword evidence="4 10" id="KW-0378">Hydrolase</keyword>
<comment type="subcellular location">
    <subcellularLocation>
        <location evidence="1">Lysosome</location>
    </subcellularLocation>
</comment>
<feature type="chain" id="PRO_5027878637" description="Alpha-galactosidase" evidence="11">
    <location>
        <begin position="25"/>
        <end position="445"/>
    </location>
</feature>
<evidence type="ECO:0000259" key="12">
    <source>
        <dbReference type="Pfam" id="PF17450"/>
    </source>
</evidence>
<evidence type="ECO:0000313" key="14">
    <source>
        <dbReference type="RefSeq" id="XP_031564495.1"/>
    </source>
</evidence>
<evidence type="ECO:0000256" key="6">
    <source>
        <dbReference type="ARBA" id="ARBA00023157"/>
    </source>
</evidence>
<keyword evidence="6 10" id="KW-1015">Disulfide bond</keyword>
<dbReference type="FunFam" id="3.20.20.70:FF:000070">
    <property type="entry name" value="Alpha-galactosidase"/>
    <property type="match status" value="1"/>
</dbReference>
<evidence type="ECO:0000313" key="13">
    <source>
        <dbReference type="Proteomes" id="UP000515163"/>
    </source>
</evidence>
<dbReference type="Gene3D" id="3.20.20.70">
    <property type="entry name" value="Aldolase class I"/>
    <property type="match status" value="1"/>
</dbReference>
<gene>
    <name evidence="14" type="primary">LOC116299918</name>
</gene>
<evidence type="ECO:0000256" key="5">
    <source>
        <dbReference type="ARBA" id="ARBA00023098"/>
    </source>
</evidence>
<dbReference type="PANTHER" id="PTHR11452:SF83">
    <property type="entry name" value="ALPHA-GALACTOSIDASE"/>
    <property type="match status" value="1"/>
</dbReference>
<dbReference type="InterPro" id="IPR017853">
    <property type="entry name" value="GH"/>
</dbReference>
<dbReference type="PRINTS" id="PR00740">
    <property type="entry name" value="GLHYDRLASE27"/>
</dbReference>
<evidence type="ECO:0000256" key="4">
    <source>
        <dbReference type="ARBA" id="ARBA00022801"/>
    </source>
</evidence>
<proteinExistence type="inferred from homology"/>
<dbReference type="Pfam" id="PF17450">
    <property type="entry name" value="Melibiase_2_C"/>
    <property type="match status" value="1"/>
</dbReference>
<dbReference type="GO" id="GO:0005764">
    <property type="term" value="C:lysosome"/>
    <property type="evidence" value="ECO:0007669"/>
    <property type="project" value="UniProtKB-SubCell"/>
</dbReference>
<dbReference type="SUPFAM" id="SSF51445">
    <property type="entry name" value="(Trans)glycosidases"/>
    <property type="match status" value="1"/>
</dbReference>
<accession>A0A6P8IEP1</accession>
<evidence type="ECO:0000256" key="8">
    <source>
        <dbReference type="ARBA" id="ARBA00023228"/>
    </source>
</evidence>
<evidence type="ECO:0000256" key="1">
    <source>
        <dbReference type="ARBA" id="ARBA00004371"/>
    </source>
</evidence>
<evidence type="ECO:0000256" key="2">
    <source>
        <dbReference type="ARBA" id="ARBA00009743"/>
    </source>
</evidence>
<dbReference type="Gene3D" id="2.60.40.1180">
    <property type="entry name" value="Golgi alpha-mannosidase II"/>
    <property type="match status" value="1"/>
</dbReference>
<evidence type="ECO:0000256" key="10">
    <source>
        <dbReference type="RuleBase" id="RU361168"/>
    </source>
</evidence>
<keyword evidence="7" id="KW-0325">Glycoprotein</keyword>
<dbReference type="SUPFAM" id="SSF51011">
    <property type="entry name" value="Glycosyl hydrolase domain"/>
    <property type="match status" value="1"/>
</dbReference>
<dbReference type="AlphaFoldDB" id="A0A6P8IEP1"/>
<dbReference type="RefSeq" id="XP_031564495.1">
    <property type="nucleotide sequence ID" value="XM_031708635.1"/>
</dbReference>
<dbReference type="GO" id="GO:0016139">
    <property type="term" value="P:glycoside catabolic process"/>
    <property type="evidence" value="ECO:0007669"/>
    <property type="project" value="TreeGrafter"/>
</dbReference>
<reference evidence="14" key="1">
    <citation type="submission" date="2025-08" db="UniProtKB">
        <authorList>
            <consortium name="RefSeq"/>
        </authorList>
    </citation>
    <scope>IDENTIFICATION</scope>
    <source>
        <tissue evidence="14">Tentacle</tissue>
    </source>
</reference>
<comment type="subunit">
    <text evidence="3 10">Homodimer.</text>
</comment>
<dbReference type="InterPro" id="IPR035373">
    <property type="entry name" value="Melibiase/NAGA_C"/>
</dbReference>